<evidence type="ECO:0000256" key="1">
    <source>
        <dbReference type="SAM" id="MobiDB-lite"/>
    </source>
</evidence>
<proteinExistence type="predicted"/>
<dbReference type="Gene3D" id="3.30.10.10">
    <property type="entry name" value="Trypsin Inhibitor V, subunit A"/>
    <property type="match status" value="1"/>
</dbReference>
<evidence type="ECO:0000313" key="2">
    <source>
        <dbReference type="EMBL" id="GAA1895786.1"/>
    </source>
</evidence>
<dbReference type="RefSeq" id="WP_344258033.1">
    <property type="nucleotide sequence ID" value="NZ_BAAAMJ010000002.1"/>
</dbReference>
<organism evidence="2 3">
    <name type="scientific">Streptomyces sodiiphilus</name>
    <dbReference type="NCBI Taxonomy" id="226217"/>
    <lineage>
        <taxon>Bacteria</taxon>
        <taxon>Bacillati</taxon>
        <taxon>Actinomycetota</taxon>
        <taxon>Actinomycetes</taxon>
        <taxon>Kitasatosporales</taxon>
        <taxon>Streptomycetaceae</taxon>
        <taxon>Streptomyces</taxon>
    </lineage>
</organism>
<dbReference type="Proteomes" id="UP001501303">
    <property type="component" value="Unassembled WGS sequence"/>
</dbReference>
<gene>
    <name evidence="2" type="ORF">GCM10009716_02370</name>
</gene>
<sequence>MASGSSEGPGGPGTPGDASQDTTESYLGLPADSAEQLARDRGWRTVRRLAPDAIITMEYQEGRLNLAVRDDEVVRCWQG</sequence>
<protein>
    <recommendedName>
        <fullName evidence="4">Proteinase inhibitor I78</fullName>
    </recommendedName>
</protein>
<evidence type="ECO:0008006" key="4">
    <source>
        <dbReference type="Google" id="ProtNLM"/>
    </source>
</evidence>
<name>A0ABP5A0D5_9ACTN</name>
<evidence type="ECO:0000313" key="3">
    <source>
        <dbReference type="Proteomes" id="UP001501303"/>
    </source>
</evidence>
<accession>A0ABP5A0D5</accession>
<comment type="caution">
    <text evidence="2">The sequence shown here is derived from an EMBL/GenBank/DDBJ whole genome shotgun (WGS) entry which is preliminary data.</text>
</comment>
<keyword evidence="3" id="KW-1185">Reference proteome</keyword>
<feature type="region of interest" description="Disordered" evidence="1">
    <location>
        <begin position="1"/>
        <end position="27"/>
    </location>
</feature>
<dbReference type="EMBL" id="BAAAMJ010000002">
    <property type="protein sequence ID" value="GAA1895786.1"/>
    <property type="molecule type" value="Genomic_DNA"/>
</dbReference>
<reference evidence="3" key="1">
    <citation type="journal article" date="2019" name="Int. J. Syst. Evol. Microbiol.">
        <title>The Global Catalogue of Microorganisms (GCM) 10K type strain sequencing project: providing services to taxonomists for standard genome sequencing and annotation.</title>
        <authorList>
            <consortium name="The Broad Institute Genomics Platform"/>
            <consortium name="The Broad Institute Genome Sequencing Center for Infectious Disease"/>
            <person name="Wu L."/>
            <person name="Ma J."/>
        </authorList>
    </citation>
    <scope>NUCLEOTIDE SEQUENCE [LARGE SCALE GENOMIC DNA]</scope>
    <source>
        <strain evidence="3">JCM 13581</strain>
    </source>
</reference>